<comment type="caution">
    <text evidence="4">The sequence shown here is derived from an EMBL/GenBank/DDBJ whole genome shotgun (WGS) entry which is preliminary data.</text>
</comment>
<sequence length="514" mass="59711">MDQQVLVNQILSINDGKTMKEIVTDTKMEDCRRIKDQDAGFEVDDEEGKNTTEQELQSKKEILEEKLKLSVLQHVDSDSFKANNHNGQNDSGIDDKSEQSFLVNTDHVNNNITLNREFISSEKDTNTRPVPTEEDSHIIKEDDRQTATEKGVASNQCSHDNSLKTVFSNDEMEEETIKEIIPVDHQRGLMSEAGRWKIQRHTDYLVNELDAIDLINKLYSQFVFDDDDYDILLDMLEQEGRYKCIMNMLRMLRRKGPNSYIQFLVALERCGYTWIIKTLEPRCGIYKGKMKYSGQTFYELIDNTSPKYKKFVKRCENNIEQVYRDKPGQQFVVVKKVEKGCVEVTFHLISLGSNDDEGLQSCLQDVVQSGFIDSDPVKSDSFTFHRITDEEISTARQSMNEKRVKDLENEIKTLKSEIIDLKVENDALKSESFHSTEIQTFKEHETNKYKEKLQELESEKNLDVWNLEELLDHAKQDKDKLQDDLTRLKAKVKSPRCRDRPHSDCITYLPDVII</sequence>
<keyword evidence="5" id="KW-1185">Reference proteome</keyword>
<dbReference type="CDD" id="cd01671">
    <property type="entry name" value="CARD"/>
    <property type="match status" value="1"/>
</dbReference>
<name>A0AAN8K683_PATCE</name>
<keyword evidence="1" id="KW-0175">Coiled coil</keyword>
<dbReference type="SUPFAM" id="SSF47986">
    <property type="entry name" value="DEATH domain"/>
    <property type="match status" value="1"/>
</dbReference>
<feature type="coiled-coil region" evidence="1">
    <location>
        <begin position="397"/>
        <end position="491"/>
    </location>
</feature>
<dbReference type="PROSITE" id="PS50209">
    <property type="entry name" value="CARD"/>
    <property type="match status" value="1"/>
</dbReference>
<proteinExistence type="predicted"/>
<reference evidence="4 5" key="1">
    <citation type="submission" date="2024-01" db="EMBL/GenBank/DDBJ databases">
        <title>The genome of the rayed Mediterranean limpet Patella caerulea (Linnaeus, 1758).</title>
        <authorList>
            <person name="Anh-Thu Weber A."/>
            <person name="Halstead-Nussloch G."/>
        </authorList>
    </citation>
    <scope>NUCLEOTIDE SEQUENCE [LARGE SCALE GENOMIC DNA]</scope>
    <source>
        <strain evidence="4">AATW-2023a</strain>
        <tissue evidence="4">Whole specimen</tissue>
    </source>
</reference>
<evidence type="ECO:0000256" key="1">
    <source>
        <dbReference type="SAM" id="Coils"/>
    </source>
</evidence>
<organism evidence="4 5">
    <name type="scientific">Patella caerulea</name>
    <name type="common">Rayed Mediterranean limpet</name>
    <dbReference type="NCBI Taxonomy" id="87958"/>
    <lineage>
        <taxon>Eukaryota</taxon>
        <taxon>Metazoa</taxon>
        <taxon>Spiralia</taxon>
        <taxon>Lophotrochozoa</taxon>
        <taxon>Mollusca</taxon>
        <taxon>Gastropoda</taxon>
        <taxon>Patellogastropoda</taxon>
        <taxon>Patelloidea</taxon>
        <taxon>Patellidae</taxon>
        <taxon>Patella</taxon>
    </lineage>
</organism>
<dbReference type="Gene3D" id="1.10.533.10">
    <property type="entry name" value="Death Domain, Fas"/>
    <property type="match status" value="1"/>
</dbReference>
<evidence type="ECO:0000313" key="4">
    <source>
        <dbReference type="EMBL" id="KAK6186543.1"/>
    </source>
</evidence>
<feature type="compositionally biased region" description="Basic and acidic residues" evidence="2">
    <location>
        <begin position="134"/>
        <end position="144"/>
    </location>
</feature>
<dbReference type="InterPro" id="IPR001315">
    <property type="entry name" value="CARD"/>
</dbReference>
<dbReference type="EMBL" id="JAZGQO010000006">
    <property type="protein sequence ID" value="KAK6186543.1"/>
    <property type="molecule type" value="Genomic_DNA"/>
</dbReference>
<feature type="domain" description="CARD" evidence="3">
    <location>
        <begin position="190"/>
        <end position="268"/>
    </location>
</feature>
<feature type="region of interest" description="Disordered" evidence="2">
    <location>
        <begin position="120"/>
        <end position="144"/>
    </location>
</feature>
<evidence type="ECO:0000256" key="2">
    <source>
        <dbReference type="SAM" id="MobiDB-lite"/>
    </source>
</evidence>
<evidence type="ECO:0000259" key="3">
    <source>
        <dbReference type="PROSITE" id="PS50209"/>
    </source>
</evidence>
<gene>
    <name evidence="4" type="ORF">SNE40_008563</name>
</gene>
<dbReference type="InterPro" id="IPR011029">
    <property type="entry name" value="DEATH-like_dom_sf"/>
</dbReference>
<dbReference type="AlphaFoldDB" id="A0AAN8K683"/>
<protein>
    <recommendedName>
        <fullName evidence="3">CARD domain-containing protein</fullName>
    </recommendedName>
</protein>
<dbReference type="Proteomes" id="UP001347796">
    <property type="component" value="Unassembled WGS sequence"/>
</dbReference>
<accession>A0AAN8K683</accession>
<dbReference type="GO" id="GO:0042981">
    <property type="term" value="P:regulation of apoptotic process"/>
    <property type="evidence" value="ECO:0007669"/>
    <property type="project" value="InterPro"/>
</dbReference>
<evidence type="ECO:0000313" key="5">
    <source>
        <dbReference type="Proteomes" id="UP001347796"/>
    </source>
</evidence>